<accession>A0A6A6NKV0</accession>
<evidence type="ECO:0000313" key="4">
    <source>
        <dbReference type="Proteomes" id="UP000799766"/>
    </source>
</evidence>
<dbReference type="Gene3D" id="3.40.50.1820">
    <property type="entry name" value="alpha/beta hydrolase"/>
    <property type="match status" value="2"/>
</dbReference>
<keyword evidence="4" id="KW-1185">Reference proteome</keyword>
<dbReference type="PANTHER" id="PTHR48081">
    <property type="entry name" value="AB HYDROLASE SUPERFAMILY PROTEIN C4A8.06C"/>
    <property type="match status" value="1"/>
</dbReference>
<dbReference type="AlphaFoldDB" id="A0A6A6NKV0"/>
<feature type="domain" description="Alpha/beta hydrolase fold-3" evidence="2">
    <location>
        <begin position="101"/>
        <end position="325"/>
    </location>
</feature>
<dbReference type="Proteomes" id="UP000799766">
    <property type="component" value="Unassembled WGS sequence"/>
</dbReference>
<dbReference type="GO" id="GO:0016787">
    <property type="term" value="F:hydrolase activity"/>
    <property type="evidence" value="ECO:0007669"/>
    <property type="project" value="UniProtKB-KW"/>
</dbReference>
<proteinExistence type="predicted"/>
<sequence length="351" mass="38688">MSLQSDINVDASRFAPSSITQKTKALNENILKALDGAPKWWEIGAHAYRRLRKEGGTAFPKPVVLDTAKTLQLPSRDAGRTIPLRVVRPKDGSAIKGVYAHIHGGGFVLGDEEAQDVPLQWMADATSLTVVSIGYRLAPENPYPAGPEGLLRCGRLSSEERQSGIWRGSYVHRRRGTGTRIVQFRTLVNNFQLAGAHLTTVSTLHLLESQPNFSLRGVILHYGTYEMASFFPSVHLFNRAHILDKPRIDQFLIAFLGEKSEAERRDPRISPFYADFSGLRLPPALFTCGTEDPLLDDTVFMSTKRAAAGAEAVVKIYPGAPHGFTMFEAASCEPTADALQIVEKFLVEKSK</sequence>
<evidence type="ECO:0000256" key="1">
    <source>
        <dbReference type="ARBA" id="ARBA00022801"/>
    </source>
</evidence>
<name>A0A6A6NKV0_9PEZI</name>
<dbReference type="SUPFAM" id="SSF53474">
    <property type="entry name" value="alpha/beta-Hydrolases"/>
    <property type="match status" value="1"/>
</dbReference>
<dbReference type="OrthoDB" id="408631at2759"/>
<dbReference type="InterPro" id="IPR013094">
    <property type="entry name" value="AB_hydrolase_3"/>
</dbReference>
<evidence type="ECO:0000259" key="2">
    <source>
        <dbReference type="Pfam" id="PF07859"/>
    </source>
</evidence>
<evidence type="ECO:0000313" key="3">
    <source>
        <dbReference type="EMBL" id="KAF2452298.1"/>
    </source>
</evidence>
<gene>
    <name evidence="3" type="ORF">BDY21DRAFT_174940</name>
</gene>
<dbReference type="InterPro" id="IPR029058">
    <property type="entry name" value="AB_hydrolase_fold"/>
</dbReference>
<dbReference type="Pfam" id="PF07859">
    <property type="entry name" value="Abhydrolase_3"/>
    <property type="match status" value="1"/>
</dbReference>
<dbReference type="InterPro" id="IPR050300">
    <property type="entry name" value="GDXG_lipolytic_enzyme"/>
</dbReference>
<organism evidence="3 4">
    <name type="scientific">Lineolata rhizophorae</name>
    <dbReference type="NCBI Taxonomy" id="578093"/>
    <lineage>
        <taxon>Eukaryota</taxon>
        <taxon>Fungi</taxon>
        <taxon>Dikarya</taxon>
        <taxon>Ascomycota</taxon>
        <taxon>Pezizomycotina</taxon>
        <taxon>Dothideomycetes</taxon>
        <taxon>Dothideomycetes incertae sedis</taxon>
        <taxon>Lineolatales</taxon>
        <taxon>Lineolataceae</taxon>
        <taxon>Lineolata</taxon>
    </lineage>
</organism>
<keyword evidence="1 3" id="KW-0378">Hydrolase</keyword>
<protein>
    <submittedName>
        <fullName evidence="3">Alpha/beta hydrolase fold-domain-containing protein</fullName>
    </submittedName>
</protein>
<reference evidence="3" key="1">
    <citation type="journal article" date="2020" name="Stud. Mycol.">
        <title>101 Dothideomycetes genomes: a test case for predicting lifestyles and emergence of pathogens.</title>
        <authorList>
            <person name="Haridas S."/>
            <person name="Albert R."/>
            <person name="Binder M."/>
            <person name="Bloem J."/>
            <person name="Labutti K."/>
            <person name="Salamov A."/>
            <person name="Andreopoulos B."/>
            <person name="Baker S."/>
            <person name="Barry K."/>
            <person name="Bills G."/>
            <person name="Bluhm B."/>
            <person name="Cannon C."/>
            <person name="Castanera R."/>
            <person name="Culley D."/>
            <person name="Daum C."/>
            <person name="Ezra D."/>
            <person name="Gonzalez J."/>
            <person name="Henrissat B."/>
            <person name="Kuo A."/>
            <person name="Liang C."/>
            <person name="Lipzen A."/>
            <person name="Lutzoni F."/>
            <person name="Magnuson J."/>
            <person name="Mondo S."/>
            <person name="Nolan M."/>
            <person name="Ohm R."/>
            <person name="Pangilinan J."/>
            <person name="Park H.-J."/>
            <person name="Ramirez L."/>
            <person name="Alfaro M."/>
            <person name="Sun H."/>
            <person name="Tritt A."/>
            <person name="Yoshinaga Y."/>
            <person name="Zwiers L.-H."/>
            <person name="Turgeon B."/>
            <person name="Goodwin S."/>
            <person name="Spatafora J."/>
            <person name="Crous P."/>
            <person name="Grigoriev I."/>
        </authorList>
    </citation>
    <scope>NUCLEOTIDE SEQUENCE</scope>
    <source>
        <strain evidence="3">ATCC 16933</strain>
    </source>
</reference>
<dbReference type="PANTHER" id="PTHR48081:SF8">
    <property type="entry name" value="ALPHA_BETA HYDROLASE FOLD-3 DOMAIN-CONTAINING PROTEIN-RELATED"/>
    <property type="match status" value="1"/>
</dbReference>
<dbReference type="EMBL" id="MU001712">
    <property type="protein sequence ID" value="KAF2452298.1"/>
    <property type="molecule type" value="Genomic_DNA"/>
</dbReference>